<evidence type="ECO:0000313" key="2">
    <source>
        <dbReference type="Proteomes" id="UP001061070"/>
    </source>
</evidence>
<protein>
    <submittedName>
        <fullName evidence="1">Uncharacterized protein</fullName>
    </submittedName>
</protein>
<accession>A0ABQ0QB01</accession>
<evidence type="ECO:0000313" key="1">
    <source>
        <dbReference type="EMBL" id="GBR11494.1"/>
    </source>
</evidence>
<dbReference type="EMBL" id="BAQW01000006">
    <property type="protein sequence ID" value="GBR11494.1"/>
    <property type="molecule type" value="Genomic_DNA"/>
</dbReference>
<dbReference type="RefSeq" id="WP_063903140.1">
    <property type="nucleotide sequence ID" value="NZ_BAQW01000006.1"/>
</dbReference>
<dbReference type="Proteomes" id="UP001061070">
    <property type="component" value="Unassembled WGS sequence"/>
</dbReference>
<sequence length="139" mass="15866">MSFEMLPGLRDIVHRWVVKKDPTQMPLRLTDEDIEALAKASIETLRQRAVGGQASEWGNLQKLTGSWIVQRERGQMPFALTTEELQGFVRLALEGLVTPVRVPAERQDIPESPTEVIRNIETLDMDAFRFAREHLARCL</sequence>
<comment type="caution">
    <text evidence="1">The sequence shown here is derived from an EMBL/GenBank/DDBJ whole genome shotgun (WGS) entry which is preliminary data.</text>
</comment>
<proteinExistence type="predicted"/>
<name>A0ABQ0QB01_9PROT</name>
<organism evidence="1 2">
    <name type="scientific">Gluconobacter frateurii NRIC 0228</name>
    <dbReference type="NCBI Taxonomy" id="1307946"/>
    <lineage>
        <taxon>Bacteria</taxon>
        <taxon>Pseudomonadati</taxon>
        <taxon>Pseudomonadota</taxon>
        <taxon>Alphaproteobacteria</taxon>
        <taxon>Acetobacterales</taxon>
        <taxon>Acetobacteraceae</taxon>
        <taxon>Gluconobacter</taxon>
    </lineage>
</organism>
<keyword evidence="2" id="KW-1185">Reference proteome</keyword>
<reference evidence="1" key="1">
    <citation type="submission" date="2013-04" db="EMBL/GenBank/DDBJ databases">
        <title>The genome sequencing project of 58 acetic acid bacteria.</title>
        <authorList>
            <person name="Okamoto-Kainuma A."/>
            <person name="Ishikawa M."/>
            <person name="Umino S."/>
            <person name="Koizumi Y."/>
            <person name="Shiwa Y."/>
            <person name="Yoshikawa H."/>
            <person name="Matsutani M."/>
            <person name="Matsushita K."/>
        </authorList>
    </citation>
    <scope>NUCLEOTIDE SEQUENCE</scope>
    <source>
        <strain evidence="1">NRIC 0228</strain>
    </source>
</reference>
<gene>
    <name evidence="1" type="ORF">AA0228_1395</name>
</gene>